<evidence type="ECO:0000313" key="5">
    <source>
        <dbReference type="EMBL" id="TKC01319.1"/>
    </source>
</evidence>
<dbReference type="InterPro" id="IPR014710">
    <property type="entry name" value="RmlC-like_jellyroll"/>
</dbReference>
<sequence>MKSGIPIYEINNLKAYKNDDILVSRFRHYAKEHQHLHTAHRHTFYHLVFFTDGSGKQQIDFNTYDVKPGLIYFMIPGQVHSWDFETEPEGFIINFSTNYLSSFLLNQDYLAKFSFFSGKTNQQVIELPIETQQKITAIFEDILREGHTELTAEDDLVKTLLLRLFIEVSRNSSSNQNLTNNLYNHTLLKSFQNLIEQNFTNLRLPKQYAALLYITPNHLNALCNDFLGISAGTLIRQRVILEAKRLLINLDLMVSEIADKLNFDDQSYFIKFFKKYEGITPEKFRKLNTNNHVNNTRK</sequence>
<dbReference type="PANTHER" id="PTHR43280:SF32">
    <property type="entry name" value="TRANSCRIPTIONAL REGULATORY PROTEIN"/>
    <property type="match status" value="1"/>
</dbReference>
<dbReference type="OrthoDB" id="2585681at2"/>
<dbReference type="Gene3D" id="2.60.120.10">
    <property type="entry name" value="Jelly Rolls"/>
    <property type="match status" value="1"/>
</dbReference>
<keyword evidence="2" id="KW-0238">DNA-binding</keyword>
<organism evidence="5 6">
    <name type="scientific">Pedobacter cryotolerans</name>
    <dbReference type="NCBI Taxonomy" id="2571270"/>
    <lineage>
        <taxon>Bacteria</taxon>
        <taxon>Pseudomonadati</taxon>
        <taxon>Bacteroidota</taxon>
        <taxon>Sphingobacteriia</taxon>
        <taxon>Sphingobacteriales</taxon>
        <taxon>Sphingobacteriaceae</taxon>
        <taxon>Pedobacter</taxon>
    </lineage>
</organism>
<dbReference type="PANTHER" id="PTHR43280">
    <property type="entry name" value="ARAC-FAMILY TRANSCRIPTIONAL REGULATOR"/>
    <property type="match status" value="1"/>
</dbReference>
<feature type="domain" description="HTH araC/xylS-type" evidence="4">
    <location>
        <begin position="189"/>
        <end position="287"/>
    </location>
</feature>
<evidence type="ECO:0000256" key="1">
    <source>
        <dbReference type="ARBA" id="ARBA00023015"/>
    </source>
</evidence>
<dbReference type="RefSeq" id="WP_136876593.1">
    <property type="nucleotide sequence ID" value="NZ_SWBO01000004.1"/>
</dbReference>
<dbReference type="PRINTS" id="PR00032">
    <property type="entry name" value="HTHARAC"/>
</dbReference>
<dbReference type="InterPro" id="IPR018060">
    <property type="entry name" value="HTH_AraC"/>
</dbReference>
<dbReference type="SUPFAM" id="SSF46689">
    <property type="entry name" value="Homeodomain-like"/>
    <property type="match status" value="1"/>
</dbReference>
<evidence type="ECO:0000256" key="3">
    <source>
        <dbReference type="ARBA" id="ARBA00023163"/>
    </source>
</evidence>
<name>A0A4U1CA42_9SPHI</name>
<dbReference type="InterPro" id="IPR003313">
    <property type="entry name" value="AraC-bd"/>
</dbReference>
<dbReference type="Proteomes" id="UP000310477">
    <property type="component" value="Unassembled WGS sequence"/>
</dbReference>
<keyword evidence="1" id="KW-0805">Transcription regulation</keyword>
<dbReference type="Pfam" id="PF12833">
    <property type="entry name" value="HTH_18"/>
    <property type="match status" value="1"/>
</dbReference>
<proteinExistence type="predicted"/>
<dbReference type="InterPro" id="IPR037923">
    <property type="entry name" value="HTH-like"/>
</dbReference>
<evidence type="ECO:0000256" key="2">
    <source>
        <dbReference type="ARBA" id="ARBA00023125"/>
    </source>
</evidence>
<gene>
    <name evidence="5" type="ORF">FA045_08760</name>
</gene>
<keyword evidence="6" id="KW-1185">Reference proteome</keyword>
<dbReference type="SUPFAM" id="SSF51215">
    <property type="entry name" value="Regulatory protein AraC"/>
    <property type="match status" value="1"/>
</dbReference>
<accession>A0A4U1CA42</accession>
<dbReference type="InterPro" id="IPR020449">
    <property type="entry name" value="Tscrpt_reg_AraC-type_HTH"/>
</dbReference>
<dbReference type="GO" id="GO:0043565">
    <property type="term" value="F:sequence-specific DNA binding"/>
    <property type="evidence" value="ECO:0007669"/>
    <property type="project" value="InterPro"/>
</dbReference>
<dbReference type="SMART" id="SM00342">
    <property type="entry name" value="HTH_ARAC"/>
    <property type="match status" value="1"/>
</dbReference>
<reference evidence="5 6" key="1">
    <citation type="submission" date="2019-04" db="EMBL/GenBank/DDBJ databases">
        <title>Pedobacter sp. AR-2-6 sp. nov., isolated from Arctic soil.</title>
        <authorList>
            <person name="Dahal R.H."/>
            <person name="Kim D.-U."/>
        </authorList>
    </citation>
    <scope>NUCLEOTIDE SEQUENCE [LARGE SCALE GENOMIC DNA]</scope>
    <source>
        <strain evidence="5 6">AR-2-6</strain>
    </source>
</reference>
<evidence type="ECO:0000259" key="4">
    <source>
        <dbReference type="PROSITE" id="PS01124"/>
    </source>
</evidence>
<dbReference type="GO" id="GO:0003700">
    <property type="term" value="F:DNA-binding transcription factor activity"/>
    <property type="evidence" value="ECO:0007669"/>
    <property type="project" value="InterPro"/>
</dbReference>
<evidence type="ECO:0000313" key="6">
    <source>
        <dbReference type="Proteomes" id="UP000310477"/>
    </source>
</evidence>
<dbReference type="EMBL" id="SWBO01000004">
    <property type="protein sequence ID" value="TKC01319.1"/>
    <property type="molecule type" value="Genomic_DNA"/>
</dbReference>
<protein>
    <submittedName>
        <fullName evidence="5">Helix-turn-helix domain-containing protein</fullName>
    </submittedName>
</protein>
<dbReference type="AlphaFoldDB" id="A0A4U1CA42"/>
<comment type="caution">
    <text evidence="5">The sequence shown here is derived from an EMBL/GenBank/DDBJ whole genome shotgun (WGS) entry which is preliminary data.</text>
</comment>
<dbReference type="Gene3D" id="1.10.10.60">
    <property type="entry name" value="Homeodomain-like"/>
    <property type="match status" value="1"/>
</dbReference>
<dbReference type="Pfam" id="PF02311">
    <property type="entry name" value="AraC_binding"/>
    <property type="match status" value="1"/>
</dbReference>
<dbReference type="InterPro" id="IPR009057">
    <property type="entry name" value="Homeodomain-like_sf"/>
</dbReference>
<keyword evidence="3" id="KW-0804">Transcription</keyword>
<dbReference type="PROSITE" id="PS01124">
    <property type="entry name" value="HTH_ARAC_FAMILY_2"/>
    <property type="match status" value="1"/>
</dbReference>